<dbReference type="SMART" id="SM00653">
    <property type="entry name" value="eIF2B_5"/>
    <property type="match status" value="1"/>
</dbReference>
<evidence type="ECO:0000256" key="4">
    <source>
        <dbReference type="ARBA" id="ARBA00022917"/>
    </source>
</evidence>
<dbReference type="GO" id="GO:0001732">
    <property type="term" value="P:formation of cytoplasmic translation initiation complex"/>
    <property type="evidence" value="ECO:0007669"/>
    <property type="project" value="TreeGrafter"/>
</dbReference>
<dbReference type="GO" id="GO:0005829">
    <property type="term" value="C:cytosol"/>
    <property type="evidence" value="ECO:0007669"/>
    <property type="project" value="TreeGrafter"/>
</dbReference>
<feature type="compositionally biased region" description="Basic and acidic residues" evidence="6">
    <location>
        <begin position="451"/>
        <end position="461"/>
    </location>
</feature>
<dbReference type="GO" id="GO:0005525">
    <property type="term" value="F:GTP binding"/>
    <property type="evidence" value="ECO:0007669"/>
    <property type="project" value="UniProtKB-KW"/>
</dbReference>
<accession>A0A7R9YCU1</accession>
<dbReference type="InterPro" id="IPR016024">
    <property type="entry name" value="ARM-type_fold"/>
</dbReference>
<dbReference type="Pfam" id="PF01873">
    <property type="entry name" value="eIF-5_eIF-2B"/>
    <property type="match status" value="1"/>
</dbReference>
<evidence type="ECO:0000256" key="5">
    <source>
        <dbReference type="ARBA" id="ARBA00023134"/>
    </source>
</evidence>
<dbReference type="GO" id="GO:0005092">
    <property type="term" value="F:GDP-dissociation inhibitor activity"/>
    <property type="evidence" value="ECO:0007669"/>
    <property type="project" value="TreeGrafter"/>
</dbReference>
<dbReference type="SUPFAM" id="SSF100966">
    <property type="entry name" value="Translation initiation factor 2 beta, aIF2beta, N-terminal domain"/>
    <property type="match status" value="1"/>
</dbReference>
<gene>
    <name evidence="8" type="ORF">PPYR1160_LOCUS8688</name>
</gene>
<keyword evidence="2" id="KW-0396">Initiation factor</keyword>
<sequence length="467" mass="50912">MALNVRGRRPIADPQYRYTMPAIVAKVERGRKTVLPNVAQVAKALDRSPAALAKFFGLELGAPCVLGDKDGRFIVKGVHSSHELQELVFEFCELFVLCPVCDNPETVLKGKKERLHRKCRACGAYSEVDATHKLSAFILKTLQPSRGRSRRLRKRRGAEDPYSRLSPVADLPSSSSSSSSDSASSDSASSSRSRSRRMPDSGQSGGSGAAEASPSRPVEASVSGELEEVARNPLAVSLERQDDQLGRVESFDDALRLAAGSIRSWMRENPKATVEATVRQVAAIQQSESRLAPEDRVLVFLTGILSGTSWPRSFSLPYVTAWAEQRLKPAAQVLRALCESATMKRRFIHAIEHLCCVRQPLLKGFFPALLKLALEDISVVGEEDIVGWAAEPLEVADGPSSLTPEMHEEMKHVAAPLLTWLEQGEDESSDEQDEQDDDDDDDDGDDTDGMGDGKAEDDKDASVVPAS</sequence>
<feature type="region of interest" description="Disordered" evidence="6">
    <location>
        <begin position="147"/>
        <end position="225"/>
    </location>
</feature>
<dbReference type="FunFam" id="2.20.25.350:FF:000001">
    <property type="entry name" value="Eukaryotic translation initiation factor 5"/>
    <property type="match status" value="1"/>
</dbReference>
<evidence type="ECO:0000256" key="6">
    <source>
        <dbReference type="SAM" id="MobiDB-lite"/>
    </source>
</evidence>
<proteinExistence type="inferred from homology"/>
<evidence type="ECO:0000313" key="8">
    <source>
        <dbReference type="EMBL" id="CAD8259187.1"/>
    </source>
</evidence>
<feature type="compositionally biased region" description="Basic residues" evidence="6">
    <location>
        <begin position="147"/>
        <end position="156"/>
    </location>
</feature>
<dbReference type="EMBL" id="HBEA01011366">
    <property type="protein sequence ID" value="CAD8259187.1"/>
    <property type="molecule type" value="Transcribed_RNA"/>
</dbReference>
<dbReference type="Gene3D" id="2.20.25.350">
    <property type="match status" value="1"/>
</dbReference>
<dbReference type="Pfam" id="PF02020">
    <property type="entry name" value="W2"/>
    <property type="match status" value="1"/>
</dbReference>
<dbReference type="AlphaFoldDB" id="A0A7R9YCU1"/>
<feature type="compositionally biased region" description="Low complexity" evidence="6">
    <location>
        <begin position="173"/>
        <end position="192"/>
    </location>
</feature>
<dbReference type="SUPFAM" id="SSF75689">
    <property type="entry name" value="Zinc-binding domain of translation initiation factor 2 beta"/>
    <property type="match status" value="1"/>
</dbReference>
<dbReference type="PROSITE" id="PS51363">
    <property type="entry name" value="W2"/>
    <property type="match status" value="1"/>
</dbReference>
<keyword evidence="5" id="KW-0342">GTP-binding</keyword>
<evidence type="ECO:0000259" key="7">
    <source>
        <dbReference type="PROSITE" id="PS51363"/>
    </source>
</evidence>
<dbReference type="PANTHER" id="PTHR23001">
    <property type="entry name" value="EUKARYOTIC TRANSLATION INITIATION FACTOR"/>
    <property type="match status" value="1"/>
</dbReference>
<dbReference type="PANTHER" id="PTHR23001:SF7">
    <property type="entry name" value="EUKARYOTIC TRANSLATION INITIATION FACTOR 5"/>
    <property type="match status" value="1"/>
</dbReference>
<protein>
    <recommendedName>
        <fullName evidence="7">W2 domain-containing protein</fullName>
    </recommendedName>
</protein>
<name>A0A7R9YCU1_9STRA</name>
<evidence type="ECO:0000256" key="2">
    <source>
        <dbReference type="ARBA" id="ARBA00022540"/>
    </source>
</evidence>
<dbReference type="Gene3D" id="3.30.30.170">
    <property type="match status" value="1"/>
</dbReference>
<organism evidence="8">
    <name type="scientific">Pinguiococcus pyrenoidosus</name>
    <dbReference type="NCBI Taxonomy" id="172671"/>
    <lineage>
        <taxon>Eukaryota</taxon>
        <taxon>Sar</taxon>
        <taxon>Stramenopiles</taxon>
        <taxon>Ochrophyta</taxon>
        <taxon>Pinguiophyceae</taxon>
        <taxon>Pinguiochrysidales</taxon>
        <taxon>Pinguiochrysidaceae</taxon>
        <taxon>Pinguiococcus</taxon>
    </lineage>
</organism>
<dbReference type="SUPFAM" id="SSF48371">
    <property type="entry name" value="ARM repeat"/>
    <property type="match status" value="1"/>
</dbReference>
<feature type="compositionally biased region" description="Acidic residues" evidence="6">
    <location>
        <begin position="423"/>
        <end position="449"/>
    </location>
</feature>
<dbReference type="InterPro" id="IPR045196">
    <property type="entry name" value="IF2/IF5"/>
</dbReference>
<feature type="domain" description="W2" evidence="7">
    <location>
        <begin position="241"/>
        <end position="431"/>
    </location>
</feature>
<dbReference type="InterPro" id="IPR003307">
    <property type="entry name" value="W2_domain"/>
</dbReference>
<comment type="similarity">
    <text evidence="1">Belongs to the eIF-2-beta/eIF-5 family.</text>
</comment>
<feature type="region of interest" description="Disordered" evidence="6">
    <location>
        <begin position="416"/>
        <end position="467"/>
    </location>
</feature>
<dbReference type="InterPro" id="IPR016190">
    <property type="entry name" value="Transl_init_fac_IF2/IF5_Zn-bd"/>
</dbReference>
<dbReference type="GO" id="GO:0003743">
    <property type="term" value="F:translation initiation factor activity"/>
    <property type="evidence" value="ECO:0007669"/>
    <property type="project" value="UniProtKB-KW"/>
</dbReference>
<dbReference type="InterPro" id="IPR016189">
    <property type="entry name" value="Transl_init_fac_IF2/IF5_N"/>
</dbReference>
<keyword evidence="4" id="KW-0648">Protein biosynthesis</keyword>
<keyword evidence="3" id="KW-0547">Nucleotide-binding</keyword>
<evidence type="ECO:0000256" key="3">
    <source>
        <dbReference type="ARBA" id="ARBA00022741"/>
    </source>
</evidence>
<dbReference type="GO" id="GO:0071074">
    <property type="term" value="F:eukaryotic initiation factor eIF2 binding"/>
    <property type="evidence" value="ECO:0007669"/>
    <property type="project" value="TreeGrafter"/>
</dbReference>
<dbReference type="Gene3D" id="1.25.40.180">
    <property type="match status" value="1"/>
</dbReference>
<evidence type="ECO:0000256" key="1">
    <source>
        <dbReference type="ARBA" id="ARBA00010397"/>
    </source>
</evidence>
<reference evidence="8" key="1">
    <citation type="submission" date="2021-01" db="EMBL/GenBank/DDBJ databases">
        <authorList>
            <person name="Corre E."/>
            <person name="Pelletier E."/>
            <person name="Niang G."/>
            <person name="Scheremetjew M."/>
            <person name="Finn R."/>
            <person name="Kale V."/>
            <person name="Holt S."/>
            <person name="Cochrane G."/>
            <person name="Meng A."/>
            <person name="Brown T."/>
            <person name="Cohen L."/>
        </authorList>
    </citation>
    <scope>NUCLEOTIDE SEQUENCE</scope>
    <source>
        <strain evidence="8">CCMP2078</strain>
    </source>
</reference>
<dbReference type="InterPro" id="IPR002735">
    <property type="entry name" value="Transl_init_fac_IF2/IF5_dom"/>
</dbReference>